<keyword evidence="2" id="KW-0472">Membrane</keyword>
<dbReference type="EMBL" id="CAICTM010000031">
    <property type="protein sequence ID" value="CAB9498085.1"/>
    <property type="molecule type" value="Genomic_DNA"/>
</dbReference>
<feature type="region of interest" description="Disordered" evidence="1">
    <location>
        <begin position="570"/>
        <end position="596"/>
    </location>
</feature>
<dbReference type="SUPFAM" id="SSF101478">
    <property type="entry name" value="ADP-ribosylglycohydrolase"/>
    <property type="match status" value="1"/>
</dbReference>
<keyword evidence="2" id="KW-1133">Transmembrane helix</keyword>
<feature type="compositionally biased region" description="Low complexity" evidence="1">
    <location>
        <begin position="578"/>
        <end position="590"/>
    </location>
</feature>
<feature type="compositionally biased region" description="Basic and acidic residues" evidence="1">
    <location>
        <begin position="153"/>
        <end position="169"/>
    </location>
</feature>
<evidence type="ECO:0000256" key="1">
    <source>
        <dbReference type="SAM" id="MobiDB-lite"/>
    </source>
</evidence>
<dbReference type="OrthoDB" id="547734at2759"/>
<dbReference type="Gene3D" id="1.10.4080.10">
    <property type="entry name" value="ADP-ribosylation/Crystallin J1"/>
    <property type="match status" value="1"/>
</dbReference>
<evidence type="ECO:0000313" key="3">
    <source>
        <dbReference type="EMBL" id="CAB9498085.1"/>
    </source>
</evidence>
<keyword evidence="4" id="KW-1185">Reference proteome</keyword>
<reference evidence="3" key="1">
    <citation type="submission" date="2020-06" db="EMBL/GenBank/DDBJ databases">
        <authorList>
            <consortium name="Plant Systems Biology data submission"/>
        </authorList>
    </citation>
    <scope>NUCLEOTIDE SEQUENCE</scope>
    <source>
        <strain evidence="3">D6</strain>
    </source>
</reference>
<feature type="transmembrane region" description="Helical" evidence="2">
    <location>
        <begin position="100"/>
        <end position="118"/>
    </location>
</feature>
<dbReference type="Pfam" id="PF03747">
    <property type="entry name" value="ADP_ribosyl_GH"/>
    <property type="match status" value="1"/>
</dbReference>
<feature type="region of interest" description="Disordered" evidence="1">
    <location>
        <begin position="189"/>
        <end position="208"/>
    </location>
</feature>
<feature type="compositionally biased region" description="Polar residues" evidence="1">
    <location>
        <begin position="12"/>
        <end position="21"/>
    </location>
</feature>
<feature type="compositionally biased region" description="Low complexity" evidence="1">
    <location>
        <begin position="40"/>
        <end position="57"/>
    </location>
</feature>
<organism evidence="3 4">
    <name type="scientific">Seminavis robusta</name>
    <dbReference type="NCBI Taxonomy" id="568900"/>
    <lineage>
        <taxon>Eukaryota</taxon>
        <taxon>Sar</taxon>
        <taxon>Stramenopiles</taxon>
        <taxon>Ochrophyta</taxon>
        <taxon>Bacillariophyta</taxon>
        <taxon>Bacillariophyceae</taxon>
        <taxon>Bacillariophycidae</taxon>
        <taxon>Naviculales</taxon>
        <taxon>Naviculaceae</taxon>
        <taxon>Seminavis</taxon>
    </lineage>
</organism>
<feature type="compositionally biased region" description="Basic residues" evidence="1">
    <location>
        <begin position="137"/>
        <end position="151"/>
    </location>
</feature>
<feature type="region of interest" description="Disordered" evidence="1">
    <location>
        <begin position="36"/>
        <end position="65"/>
    </location>
</feature>
<dbReference type="AlphaFoldDB" id="A0A9N8H3P9"/>
<protein>
    <submittedName>
        <fullName evidence="3">ADP-ribosylglycohydrolase</fullName>
    </submittedName>
</protein>
<feature type="region of interest" description="Disordered" evidence="1">
    <location>
        <begin position="1"/>
        <end position="22"/>
    </location>
</feature>
<dbReference type="InterPro" id="IPR036705">
    <property type="entry name" value="Ribosyl_crysJ1_sf"/>
</dbReference>
<comment type="caution">
    <text evidence="3">The sequence shown here is derived from an EMBL/GenBank/DDBJ whole genome shotgun (WGS) entry which is preliminary data.</text>
</comment>
<feature type="region of interest" description="Disordered" evidence="1">
    <location>
        <begin position="133"/>
        <end position="182"/>
    </location>
</feature>
<proteinExistence type="predicted"/>
<evidence type="ECO:0000313" key="4">
    <source>
        <dbReference type="Proteomes" id="UP001153069"/>
    </source>
</evidence>
<name>A0A9N8H3P9_9STRA</name>
<evidence type="ECO:0000256" key="2">
    <source>
        <dbReference type="SAM" id="Phobius"/>
    </source>
</evidence>
<keyword evidence="2" id="KW-0812">Transmembrane</keyword>
<dbReference type="InterPro" id="IPR005502">
    <property type="entry name" value="Ribosyl_crysJ1"/>
</dbReference>
<sequence length="705" mass="78392">MHERHMTKHNGSKNNQIGNSTHHADLRQRAPLNLKRDESSGPLLSSSGLPPAPISSGRPTARTNSVTSSKILDALAHPAQAAAVAAAASNQPVRGRKRKTFSLILMTVMCGAVVYYSGTLYDVDYVDEYFSQDGRKSQRSRRRRAKLRNRQSGRSENDSKAAEQQREEQQENEDEDSSVSSSLTRFIIIPEQEQQDQQQQATEITKEEKTMTAAQSQLLRDRIVSTIKAAFVADAASMGTHWIYKTDVLNKLLVSKDKPEFHNPPAPNFYSEREFPGHYSQGQASPYGEQLLFVTQFAAHLVTDDDMQQHEQLPPMDFNHVVSEVDDDDGTSQSTDPESILGPMSEAMQEWLQSFGGRADHASLQFLSCRQERLQNEEAQQQHADENDDVSSCGANDDQAHFFLKIVPLTCLYVGHPRRRHYVEQAIRVHQNNEKAVMFGLTLSDLLERVLLMDDKNSNNSSGSSDHSSLASLFTNEKYQSATSLREALDITLTNAQEEHSDSWFHHLADSFTQEHQQQQALLEAWINAKQLAQQQKSSEQVAGLFGRSCHMPGALVVSLHGLYRAAANAEAEDNKKTPVPVTTPQQPTTSNEQSNGSLRGYGYYFKALWGSLQATTDATTKAATSTSGHHDTQVVENTQFTSVIRENILAAGDTCSRAILMGAILGAAYGPPPVEWWQQLYPVLSGQVEEAAYTIADFAVRDRR</sequence>
<feature type="compositionally biased region" description="Basic residues" evidence="1">
    <location>
        <begin position="1"/>
        <end position="11"/>
    </location>
</feature>
<feature type="compositionally biased region" description="Low complexity" evidence="1">
    <location>
        <begin position="191"/>
        <end position="200"/>
    </location>
</feature>
<dbReference type="Proteomes" id="UP001153069">
    <property type="component" value="Unassembled WGS sequence"/>
</dbReference>
<gene>
    <name evidence="3" type="ORF">SEMRO_31_G020260.1</name>
</gene>
<accession>A0A9N8H3P9</accession>